<evidence type="ECO:0000256" key="3">
    <source>
        <dbReference type="ARBA" id="ARBA00023163"/>
    </source>
</evidence>
<keyword evidence="3" id="KW-0804">Transcription</keyword>
<dbReference type="Proteomes" id="UP000035425">
    <property type="component" value="Unassembled WGS sequence"/>
</dbReference>
<dbReference type="CDD" id="cd00090">
    <property type="entry name" value="HTH_ARSR"/>
    <property type="match status" value="1"/>
</dbReference>
<evidence type="ECO:0000259" key="5">
    <source>
        <dbReference type="PROSITE" id="PS51118"/>
    </source>
</evidence>
<evidence type="ECO:0000313" key="6">
    <source>
        <dbReference type="EMBL" id="KLL10191.1"/>
    </source>
</evidence>
<evidence type="ECO:0000313" key="7">
    <source>
        <dbReference type="Proteomes" id="UP000035425"/>
    </source>
</evidence>
<feature type="domain" description="HTH hxlR-type" evidence="5">
    <location>
        <begin position="16"/>
        <end position="107"/>
    </location>
</feature>
<keyword evidence="7" id="KW-1185">Reference proteome</keyword>
<dbReference type="PROSITE" id="PS51118">
    <property type="entry name" value="HTH_HXLR"/>
    <property type="match status" value="1"/>
</dbReference>
<protein>
    <submittedName>
        <fullName evidence="6">HxlR family transcriptional regulator</fullName>
    </submittedName>
</protein>
<dbReference type="InterPro" id="IPR011991">
    <property type="entry name" value="ArsR-like_HTH"/>
</dbReference>
<dbReference type="RefSeq" id="WP_047224512.1">
    <property type="nucleotide sequence ID" value="NZ_JWIO01000040.1"/>
</dbReference>
<evidence type="ECO:0000256" key="1">
    <source>
        <dbReference type="ARBA" id="ARBA00023015"/>
    </source>
</evidence>
<evidence type="ECO:0000256" key="2">
    <source>
        <dbReference type="ARBA" id="ARBA00023125"/>
    </source>
</evidence>
<dbReference type="InterPro" id="IPR036388">
    <property type="entry name" value="WH-like_DNA-bd_sf"/>
</dbReference>
<name>A0ABR5F0F3_9ACTN</name>
<dbReference type="Pfam" id="PF01638">
    <property type="entry name" value="HxlR"/>
    <property type="match status" value="1"/>
</dbReference>
<keyword evidence="1" id="KW-0805">Transcription regulation</keyword>
<reference evidence="6 7" key="1">
    <citation type="submission" date="2014-12" db="EMBL/GenBank/DDBJ databases">
        <title>Frankia sp. BMG5.1 draft genome.</title>
        <authorList>
            <person name="Gtari M."/>
            <person name="Ghodhbane-Gtari F."/>
            <person name="Nouioui I."/>
            <person name="Ktari A."/>
            <person name="Hezbri K."/>
            <person name="Mimouni W."/>
            <person name="Sbissi I."/>
            <person name="Ayari A."/>
            <person name="Yamanaka T."/>
            <person name="Normand P."/>
            <person name="Tisa L.S."/>
            <person name="Boudabous A."/>
        </authorList>
    </citation>
    <scope>NUCLEOTIDE SEQUENCE [LARGE SCALE GENOMIC DNA]</scope>
    <source>
        <strain evidence="6 7">BMG5.1</strain>
    </source>
</reference>
<keyword evidence="2" id="KW-0238">DNA-binding</keyword>
<dbReference type="PANTHER" id="PTHR33204:SF37">
    <property type="entry name" value="HTH-TYPE TRANSCRIPTIONAL REGULATOR YODB"/>
    <property type="match status" value="1"/>
</dbReference>
<gene>
    <name evidence="6" type="ORF">FrCorBMG51_19700</name>
</gene>
<proteinExistence type="predicted"/>
<comment type="caution">
    <text evidence="6">The sequence shown here is derived from an EMBL/GenBank/DDBJ whole genome shotgun (WGS) entry which is preliminary data.</text>
</comment>
<accession>A0ABR5F0F3</accession>
<organism evidence="6 7">
    <name type="scientific">Protofrankia coriariae</name>
    <dbReference type="NCBI Taxonomy" id="1562887"/>
    <lineage>
        <taxon>Bacteria</taxon>
        <taxon>Bacillati</taxon>
        <taxon>Actinomycetota</taxon>
        <taxon>Actinomycetes</taxon>
        <taxon>Frankiales</taxon>
        <taxon>Frankiaceae</taxon>
        <taxon>Protofrankia</taxon>
    </lineage>
</organism>
<evidence type="ECO:0000256" key="4">
    <source>
        <dbReference type="SAM" id="MobiDB-lite"/>
    </source>
</evidence>
<dbReference type="InterPro" id="IPR002577">
    <property type="entry name" value="HTH_HxlR"/>
</dbReference>
<dbReference type="SUPFAM" id="SSF46785">
    <property type="entry name" value="Winged helix' DNA-binding domain"/>
    <property type="match status" value="1"/>
</dbReference>
<sequence>MARDGARADAASQGVAALAEVIDLLGRRHALPVFWILRDGPTAFRSLAARLDATESHLSQRLRELREAGIIEVGEAGDYRLSAHGRRLQGVLEPLDGWARQWSRLGPRGRVPRGSATHGRGES</sequence>
<dbReference type="Gene3D" id="1.10.10.10">
    <property type="entry name" value="Winged helix-like DNA-binding domain superfamily/Winged helix DNA-binding domain"/>
    <property type="match status" value="1"/>
</dbReference>
<dbReference type="EMBL" id="JWIO01000040">
    <property type="protein sequence ID" value="KLL10191.1"/>
    <property type="molecule type" value="Genomic_DNA"/>
</dbReference>
<feature type="region of interest" description="Disordered" evidence="4">
    <location>
        <begin position="104"/>
        <end position="123"/>
    </location>
</feature>
<dbReference type="PANTHER" id="PTHR33204">
    <property type="entry name" value="TRANSCRIPTIONAL REGULATOR, MARR FAMILY"/>
    <property type="match status" value="1"/>
</dbReference>
<dbReference type="InterPro" id="IPR036390">
    <property type="entry name" value="WH_DNA-bd_sf"/>
</dbReference>